<dbReference type="EMBL" id="LNYH01000080">
    <property type="protein sequence ID" value="KTD22837.1"/>
    <property type="molecule type" value="Genomic_DNA"/>
</dbReference>
<comment type="caution">
    <text evidence="1">The sequence shown here is derived from an EMBL/GenBank/DDBJ whole genome shotgun (WGS) entry which is preliminary data.</text>
</comment>
<evidence type="ECO:0000313" key="2">
    <source>
        <dbReference type="Proteomes" id="UP000054761"/>
    </source>
</evidence>
<keyword evidence="2" id="KW-1185">Reference proteome</keyword>
<evidence type="ECO:0000313" key="1">
    <source>
        <dbReference type="EMBL" id="KTD22837.1"/>
    </source>
</evidence>
<protein>
    <submittedName>
        <fullName evidence="1">Uncharacterized protein</fullName>
    </submittedName>
</protein>
<dbReference type="PATRIC" id="fig|454.4.peg.1585"/>
<dbReference type="Proteomes" id="UP000054761">
    <property type="component" value="Unassembled WGS sequence"/>
</dbReference>
<dbReference type="AlphaFoldDB" id="A0A0W0VS59"/>
<accession>A0A0W0VS59</accession>
<sequence length="63" mass="7422">MRLPWVSLNILGEWQKSILVRKSHLRKSLQKITLLFCTAYKNGQEIRIMLVLIFSGYLKVAKF</sequence>
<name>A0A0W0VS59_9GAMM</name>
<organism evidence="1 2">
    <name type="scientific">Legionella israelensis</name>
    <dbReference type="NCBI Taxonomy" id="454"/>
    <lineage>
        <taxon>Bacteria</taxon>
        <taxon>Pseudomonadati</taxon>
        <taxon>Pseudomonadota</taxon>
        <taxon>Gammaproteobacteria</taxon>
        <taxon>Legionellales</taxon>
        <taxon>Legionellaceae</taxon>
        <taxon>Legionella</taxon>
    </lineage>
</organism>
<reference evidence="1 2" key="1">
    <citation type="submission" date="2015-11" db="EMBL/GenBank/DDBJ databases">
        <title>Genomic analysis of 38 Legionella species identifies large and diverse effector repertoires.</title>
        <authorList>
            <person name="Burstein D."/>
            <person name="Amaro F."/>
            <person name="Zusman T."/>
            <person name="Lifshitz Z."/>
            <person name="Cohen O."/>
            <person name="Gilbert J.A."/>
            <person name="Pupko T."/>
            <person name="Shuman H.A."/>
            <person name="Segal G."/>
        </authorList>
    </citation>
    <scope>NUCLEOTIDE SEQUENCE [LARGE SCALE GENOMIC DNA]</scope>
    <source>
        <strain evidence="1 2">Bercovier 4</strain>
    </source>
</reference>
<gene>
    <name evidence="1" type="ORF">Lisr_1459</name>
</gene>
<proteinExistence type="predicted"/>